<comment type="caution">
    <text evidence="1">The sequence shown here is derived from an EMBL/GenBank/DDBJ whole genome shotgun (WGS) entry which is preliminary data.</text>
</comment>
<gene>
    <name evidence="1" type="ORF">GMARGA_LOCUS45860</name>
</gene>
<name>A0ABN7XT04_GIGMA</name>
<organism evidence="1 2">
    <name type="scientific">Gigaspora margarita</name>
    <dbReference type="NCBI Taxonomy" id="4874"/>
    <lineage>
        <taxon>Eukaryota</taxon>
        <taxon>Fungi</taxon>
        <taxon>Fungi incertae sedis</taxon>
        <taxon>Mucoromycota</taxon>
        <taxon>Glomeromycotina</taxon>
        <taxon>Glomeromycetes</taxon>
        <taxon>Diversisporales</taxon>
        <taxon>Gigasporaceae</taxon>
        <taxon>Gigaspora</taxon>
    </lineage>
</organism>
<reference evidence="1 2" key="1">
    <citation type="submission" date="2021-06" db="EMBL/GenBank/DDBJ databases">
        <authorList>
            <person name="Kallberg Y."/>
            <person name="Tangrot J."/>
            <person name="Rosling A."/>
        </authorList>
    </citation>
    <scope>NUCLEOTIDE SEQUENCE [LARGE SCALE GENOMIC DNA]</scope>
    <source>
        <strain evidence="1 2">120-4 pot B 10/14</strain>
    </source>
</reference>
<feature type="non-terminal residue" evidence="1">
    <location>
        <position position="1"/>
    </location>
</feature>
<evidence type="ECO:0000313" key="2">
    <source>
        <dbReference type="Proteomes" id="UP000789901"/>
    </source>
</evidence>
<evidence type="ECO:0000313" key="1">
    <source>
        <dbReference type="EMBL" id="CAG8857039.1"/>
    </source>
</evidence>
<sequence length="57" mass="6722">ARLELARGLITEEKRRSLEAHVYKKKHVNAILKTALNTIGDRFCKHIWNTRYEISND</sequence>
<dbReference type="EMBL" id="CAJVQB010166606">
    <property type="protein sequence ID" value="CAG8857039.1"/>
    <property type="molecule type" value="Genomic_DNA"/>
</dbReference>
<proteinExistence type="predicted"/>
<accession>A0ABN7XT04</accession>
<dbReference type="Proteomes" id="UP000789901">
    <property type="component" value="Unassembled WGS sequence"/>
</dbReference>
<keyword evidence="2" id="KW-1185">Reference proteome</keyword>
<protein>
    <submittedName>
        <fullName evidence="1">18285_t:CDS:1</fullName>
    </submittedName>
</protein>